<evidence type="ECO:0000256" key="4">
    <source>
        <dbReference type="ARBA" id="ARBA00022692"/>
    </source>
</evidence>
<accession>A0A068VJL7</accession>
<dbReference type="InterPro" id="IPR007826">
    <property type="entry name" value="PSII_PsbM"/>
</dbReference>
<dbReference type="Pfam" id="PF05151">
    <property type="entry name" value="PsbM"/>
    <property type="match status" value="1"/>
</dbReference>
<reference evidence="10" key="1">
    <citation type="journal article" date="2014" name="Science">
        <title>The coffee genome provides insight into the convergent evolution of caffeine biosynthesis.</title>
        <authorList>
            <person name="Denoeud F."/>
            <person name="Carretero-Paulet L."/>
            <person name="Dereeper A."/>
            <person name="Droc G."/>
            <person name="Guyot R."/>
            <person name="Pietrella M."/>
            <person name="Zheng C."/>
            <person name="Alberti A."/>
            <person name="Anthony F."/>
            <person name="Aprea G."/>
            <person name="Aury J.M."/>
            <person name="Bento P."/>
            <person name="Bernard M."/>
            <person name="Bocs S."/>
            <person name="Campa C."/>
            <person name="Cenci A."/>
            <person name="Combes M.C."/>
            <person name="Crouzillat D."/>
            <person name="Da Silva C."/>
            <person name="Daddiego L."/>
            <person name="De Bellis F."/>
            <person name="Dussert S."/>
            <person name="Garsmeur O."/>
            <person name="Gayraud T."/>
            <person name="Guignon V."/>
            <person name="Jahn K."/>
            <person name="Jamilloux V."/>
            <person name="Joet T."/>
            <person name="Labadie K."/>
            <person name="Lan T."/>
            <person name="Leclercq J."/>
            <person name="Lepelley M."/>
            <person name="Leroy T."/>
            <person name="Li L.T."/>
            <person name="Librado P."/>
            <person name="Lopez L."/>
            <person name="Munoz A."/>
            <person name="Noel B."/>
            <person name="Pallavicini A."/>
            <person name="Perrotta G."/>
            <person name="Poncet V."/>
            <person name="Pot D."/>
            <person name="Priyono X."/>
            <person name="Rigoreau M."/>
            <person name="Rouard M."/>
            <person name="Rozas J."/>
            <person name="Tranchant-Dubreuil C."/>
            <person name="VanBuren R."/>
            <person name="Zhang Q."/>
            <person name="Andrade A.C."/>
            <person name="Argout X."/>
            <person name="Bertrand B."/>
            <person name="de Kochko A."/>
            <person name="Graziosi G."/>
            <person name="Henry R.J."/>
            <person name="Jayarama X."/>
            <person name="Ming R."/>
            <person name="Nagai C."/>
            <person name="Rounsley S."/>
            <person name="Sankoff D."/>
            <person name="Giuliano G."/>
            <person name="Albert V.A."/>
            <person name="Wincker P."/>
            <person name="Lashermes P."/>
        </authorList>
    </citation>
    <scope>NUCLEOTIDE SEQUENCE [LARGE SCALE GENOMIC DNA]</scope>
    <source>
        <strain evidence="10">cv. DH200-94</strain>
    </source>
</reference>
<dbReference type="InParanoid" id="A0A068VJL7"/>
<dbReference type="GO" id="GO:0009523">
    <property type="term" value="C:photosystem II"/>
    <property type="evidence" value="ECO:0007669"/>
    <property type="project" value="UniProtKB-KW"/>
</dbReference>
<dbReference type="SUPFAM" id="SSF161033">
    <property type="entry name" value="Photosystem II reaction center protein M, PsbM"/>
    <property type="match status" value="1"/>
</dbReference>
<evidence type="ECO:0000256" key="3">
    <source>
        <dbReference type="ARBA" id="ARBA00022531"/>
    </source>
</evidence>
<evidence type="ECO:0000256" key="6">
    <source>
        <dbReference type="ARBA" id="ARBA00023136"/>
    </source>
</evidence>
<keyword evidence="5 8" id="KW-1133">Transmembrane helix</keyword>
<dbReference type="FunCoup" id="A0A068VJL7">
    <property type="interactions" value="11"/>
</dbReference>
<proteinExistence type="inferred from homology"/>
<dbReference type="PANTHER" id="PTHR35774:SF1">
    <property type="entry name" value="PHOTOSYSTEM II REACTION CENTER PROTEIN M"/>
    <property type="match status" value="1"/>
</dbReference>
<keyword evidence="10" id="KW-1185">Reference proteome</keyword>
<comment type="subcellular location">
    <subcellularLocation>
        <location evidence="1">Membrane</location>
        <topology evidence="1">Single-pass membrane protein</topology>
    </subcellularLocation>
</comment>
<organism evidence="9 10">
    <name type="scientific">Coffea canephora</name>
    <name type="common">Robusta coffee</name>
    <dbReference type="NCBI Taxonomy" id="49390"/>
    <lineage>
        <taxon>Eukaryota</taxon>
        <taxon>Viridiplantae</taxon>
        <taxon>Streptophyta</taxon>
        <taxon>Embryophyta</taxon>
        <taxon>Tracheophyta</taxon>
        <taxon>Spermatophyta</taxon>
        <taxon>Magnoliopsida</taxon>
        <taxon>eudicotyledons</taxon>
        <taxon>Gunneridae</taxon>
        <taxon>Pentapetalae</taxon>
        <taxon>asterids</taxon>
        <taxon>lamiids</taxon>
        <taxon>Gentianales</taxon>
        <taxon>Rubiaceae</taxon>
        <taxon>Ixoroideae</taxon>
        <taxon>Gardenieae complex</taxon>
        <taxon>Bertiereae - Coffeeae clade</taxon>
        <taxon>Coffeeae</taxon>
        <taxon>Coffea</taxon>
    </lineage>
</organism>
<evidence type="ECO:0000256" key="7">
    <source>
        <dbReference type="ARBA" id="ARBA00023276"/>
    </source>
</evidence>
<sequence>MEVSILAFIATALLILIPTIFLFIIFVTIVSQNN</sequence>
<keyword evidence="4 8" id="KW-0812">Transmembrane</keyword>
<gene>
    <name evidence="9" type="ORF">GSCOC_T00010454001</name>
</gene>
<feature type="transmembrane region" description="Helical" evidence="8">
    <location>
        <begin position="6"/>
        <end position="30"/>
    </location>
</feature>
<keyword evidence="7" id="KW-0604">Photosystem II</keyword>
<evidence type="ECO:0000256" key="5">
    <source>
        <dbReference type="ARBA" id="ARBA00022989"/>
    </source>
</evidence>
<evidence type="ECO:0000256" key="2">
    <source>
        <dbReference type="ARBA" id="ARBA00022469"/>
    </source>
</evidence>
<dbReference type="AlphaFoldDB" id="A0A068VJL7"/>
<dbReference type="NCBIfam" id="TIGR03038">
    <property type="entry name" value="PS_II_psbM"/>
    <property type="match status" value="1"/>
</dbReference>
<dbReference type="STRING" id="49390.A0A068VJL7"/>
<dbReference type="EMBL" id="HG741372">
    <property type="protein sequence ID" value="CDP21015.1"/>
    <property type="molecule type" value="Genomic_DNA"/>
</dbReference>
<dbReference type="InterPro" id="IPR037269">
    <property type="entry name" value="PSII_PsbM_sf"/>
</dbReference>
<name>A0A068VJL7_COFCA</name>
<keyword evidence="6 8" id="KW-0472">Membrane</keyword>
<protein>
    <submittedName>
        <fullName evidence="9">DH200=94 genomic scaffold, scaffold_2288</fullName>
    </submittedName>
</protein>
<keyword evidence="2" id="KW-0674">Reaction center</keyword>
<evidence type="ECO:0000256" key="1">
    <source>
        <dbReference type="ARBA" id="ARBA00004167"/>
    </source>
</evidence>
<dbReference type="Gramene" id="CDP21015">
    <property type="protein sequence ID" value="CDP21015"/>
    <property type="gene ID" value="GSCOC_T00010454001"/>
</dbReference>
<dbReference type="GO" id="GO:0005737">
    <property type="term" value="C:cytoplasm"/>
    <property type="evidence" value="ECO:0007669"/>
    <property type="project" value="UniProtKB-ARBA"/>
</dbReference>
<dbReference type="HAMAP" id="MF_00438">
    <property type="entry name" value="PSII_PsbM"/>
    <property type="match status" value="1"/>
</dbReference>
<evidence type="ECO:0000313" key="9">
    <source>
        <dbReference type="EMBL" id="CDP21015.1"/>
    </source>
</evidence>
<dbReference type="Proteomes" id="UP000295252">
    <property type="component" value="Unassembled WGS sequence"/>
</dbReference>
<evidence type="ECO:0000313" key="10">
    <source>
        <dbReference type="Proteomes" id="UP000295252"/>
    </source>
</evidence>
<evidence type="ECO:0000256" key="8">
    <source>
        <dbReference type="SAM" id="Phobius"/>
    </source>
</evidence>
<keyword evidence="3" id="KW-0602">Photosynthesis</keyword>
<dbReference type="PANTHER" id="PTHR35774">
    <property type="entry name" value="PHOTOSYSTEM II REACTION CENTER PROTEIN M"/>
    <property type="match status" value="1"/>
</dbReference>
<dbReference type="GO" id="GO:0019684">
    <property type="term" value="P:photosynthesis, light reaction"/>
    <property type="evidence" value="ECO:0007669"/>
    <property type="project" value="InterPro"/>
</dbReference>